<protein>
    <submittedName>
        <fullName evidence="1">Uncharacterized protein</fullName>
    </submittedName>
</protein>
<evidence type="ECO:0000313" key="2">
    <source>
        <dbReference type="Proteomes" id="UP000735302"/>
    </source>
</evidence>
<dbReference type="EMBL" id="BLXT01000921">
    <property type="protein sequence ID" value="GFN81327.1"/>
    <property type="molecule type" value="Genomic_DNA"/>
</dbReference>
<sequence length="122" mass="14184">MTSGGSAEKLTMVAMPAATLWLRMCTASLRHSLENFFSTIWRWVSFGHNRMGDLLSISYNLEMYDQHTFASPTRKHLSTDYSVYSYQMRRVKHTMYSNAVKVKKGLFMEMLNLLKSARLFEP</sequence>
<proteinExistence type="predicted"/>
<name>A0AAV3YFZ3_9GAST</name>
<evidence type="ECO:0000313" key="1">
    <source>
        <dbReference type="EMBL" id="GFN81327.1"/>
    </source>
</evidence>
<organism evidence="1 2">
    <name type="scientific">Plakobranchus ocellatus</name>
    <dbReference type="NCBI Taxonomy" id="259542"/>
    <lineage>
        <taxon>Eukaryota</taxon>
        <taxon>Metazoa</taxon>
        <taxon>Spiralia</taxon>
        <taxon>Lophotrochozoa</taxon>
        <taxon>Mollusca</taxon>
        <taxon>Gastropoda</taxon>
        <taxon>Heterobranchia</taxon>
        <taxon>Euthyneura</taxon>
        <taxon>Panpulmonata</taxon>
        <taxon>Sacoglossa</taxon>
        <taxon>Placobranchoidea</taxon>
        <taxon>Plakobranchidae</taxon>
        <taxon>Plakobranchus</taxon>
    </lineage>
</organism>
<gene>
    <name evidence="1" type="ORF">PoB_000783300</name>
</gene>
<dbReference type="AlphaFoldDB" id="A0AAV3YFZ3"/>
<dbReference type="Proteomes" id="UP000735302">
    <property type="component" value="Unassembled WGS sequence"/>
</dbReference>
<keyword evidence="2" id="KW-1185">Reference proteome</keyword>
<reference evidence="1 2" key="1">
    <citation type="journal article" date="2021" name="Elife">
        <title>Chloroplast acquisition without the gene transfer in kleptoplastic sea slugs, Plakobranchus ocellatus.</title>
        <authorList>
            <person name="Maeda T."/>
            <person name="Takahashi S."/>
            <person name="Yoshida T."/>
            <person name="Shimamura S."/>
            <person name="Takaki Y."/>
            <person name="Nagai Y."/>
            <person name="Toyoda A."/>
            <person name="Suzuki Y."/>
            <person name="Arimoto A."/>
            <person name="Ishii H."/>
            <person name="Satoh N."/>
            <person name="Nishiyama T."/>
            <person name="Hasebe M."/>
            <person name="Maruyama T."/>
            <person name="Minagawa J."/>
            <person name="Obokata J."/>
            <person name="Shigenobu S."/>
        </authorList>
    </citation>
    <scope>NUCLEOTIDE SEQUENCE [LARGE SCALE GENOMIC DNA]</scope>
</reference>
<comment type="caution">
    <text evidence="1">The sequence shown here is derived from an EMBL/GenBank/DDBJ whole genome shotgun (WGS) entry which is preliminary data.</text>
</comment>
<accession>A0AAV3YFZ3</accession>